<proteinExistence type="predicted"/>
<keyword evidence="1" id="KW-0472">Membrane</keyword>
<keyword evidence="1" id="KW-1133">Transmembrane helix</keyword>
<name>A0A2P2PUS3_RHIMU</name>
<organism evidence="2">
    <name type="scientific">Rhizophora mucronata</name>
    <name type="common">Asiatic mangrove</name>
    <dbReference type="NCBI Taxonomy" id="61149"/>
    <lineage>
        <taxon>Eukaryota</taxon>
        <taxon>Viridiplantae</taxon>
        <taxon>Streptophyta</taxon>
        <taxon>Embryophyta</taxon>
        <taxon>Tracheophyta</taxon>
        <taxon>Spermatophyta</taxon>
        <taxon>Magnoliopsida</taxon>
        <taxon>eudicotyledons</taxon>
        <taxon>Gunneridae</taxon>
        <taxon>Pentapetalae</taxon>
        <taxon>rosids</taxon>
        <taxon>fabids</taxon>
        <taxon>Malpighiales</taxon>
        <taxon>Rhizophoraceae</taxon>
        <taxon>Rhizophora</taxon>
    </lineage>
</organism>
<feature type="transmembrane region" description="Helical" evidence="1">
    <location>
        <begin position="16"/>
        <end position="38"/>
    </location>
</feature>
<keyword evidence="1" id="KW-0812">Transmembrane</keyword>
<sequence>MVQCFSLQPRFHDECIAIHFAFLLDVVRFALCWLGLFLENRN</sequence>
<reference evidence="2" key="1">
    <citation type="submission" date="2018-02" db="EMBL/GenBank/DDBJ databases">
        <title>Rhizophora mucronata_Transcriptome.</title>
        <authorList>
            <person name="Meera S.P."/>
            <person name="Sreeshan A."/>
            <person name="Augustine A."/>
        </authorList>
    </citation>
    <scope>NUCLEOTIDE SEQUENCE</scope>
    <source>
        <tissue evidence="2">Leaf</tissue>
    </source>
</reference>
<protein>
    <submittedName>
        <fullName evidence="2">Uncharacterized protein</fullName>
    </submittedName>
</protein>
<dbReference type="AlphaFoldDB" id="A0A2P2PUS3"/>
<dbReference type="EMBL" id="GGEC01077987">
    <property type="protein sequence ID" value="MBX58471.1"/>
    <property type="molecule type" value="Transcribed_RNA"/>
</dbReference>
<accession>A0A2P2PUS3</accession>
<evidence type="ECO:0000313" key="2">
    <source>
        <dbReference type="EMBL" id="MBX58471.1"/>
    </source>
</evidence>
<evidence type="ECO:0000256" key="1">
    <source>
        <dbReference type="SAM" id="Phobius"/>
    </source>
</evidence>